<evidence type="ECO:0000313" key="3">
    <source>
        <dbReference type="Proteomes" id="UP001318040"/>
    </source>
</evidence>
<dbReference type="GO" id="GO:0008285">
    <property type="term" value="P:negative regulation of cell population proliferation"/>
    <property type="evidence" value="ECO:0007669"/>
    <property type="project" value="TreeGrafter"/>
</dbReference>
<accession>A0AAJ7WY77</accession>
<feature type="region of interest" description="Disordered" evidence="2">
    <location>
        <begin position="395"/>
        <end position="520"/>
    </location>
</feature>
<dbReference type="PANTHER" id="PTHR15154:SF2">
    <property type="entry name" value="HAMARTIN"/>
    <property type="match status" value="1"/>
</dbReference>
<keyword evidence="3" id="KW-1185">Reference proteome</keyword>
<dbReference type="InterPro" id="IPR007483">
    <property type="entry name" value="Hamartin"/>
</dbReference>
<evidence type="ECO:0000256" key="2">
    <source>
        <dbReference type="SAM" id="MobiDB-lite"/>
    </source>
</evidence>
<reference evidence="4" key="1">
    <citation type="submission" date="2025-08" db="UniProtKB">
        <authorList>
            <consortium name="RefSeq"/>
        </authorList>
    </citation>
    <scope>IDENTIFICATION</scope>
    <source>
        <tissue evidence="4">Sperm</tissue>
    </source>
</reference>
<dbReference type="KEGG" id="pmrn:116944861"/>
<feature type="compositionally biased region" description="Polar residues" evidence="2">
    <location>
        <begin position="333"/>
        <end position="357"/>
    </location>
</feature>
<dbReference type="InterPro" id="IPR016024">
    <property type="entry name" value="ARM-type_fold"/>
</dbReference>
<feature type="compositionally biased region" description="Low complexity" evidence="2">
    <location>
        <begin position="426"/>
        <end position="437"/>
    </location>
</feature>
<feature type="compositionally biased region" description="Polar residues" evidence="2">
    <location>
        <begin position="399"/>
        <end position="425"/>
    </location>
</feature>
<name>A0AAJ7WY77_PETMA</name>
<dbReference type="Pfam" id="PF04388">
    <property type="entry name" value="Hamartin"/>
    <property type="match status" value="1"/>
</dbReference>
<dbReference type="GO" id="GO:0033596">
    <property type="term" value="C:TSC1-TSC2 complex"/>
    <property type="evidence" value="ECO:0007669"/>
    <property type="project" value="TreeGrafter"/>
</dbReference>
<proteinExistence type="predicted"/>
<feature type="coiled-coil region" evidence="1">
    <location>
        <begin position="767"/>
        <end position="892"/>
    </location>
</feature>
<dbReference type="GO" id="GO:0051726">
    <property type="term" value="P:regulation of cell cycle"/>
    <property type="evidence" value="ECO:0007669"/>
    <property type="project" value="TreeGrafter"/>
</dbReference>
<dbReference type="Proteomes" id="UP001318040">
    <property type="component" value="Chromosome 22"/>
</dbReference>
<dbReference type="AlphaFoldDB" id="A0AAJ7WY77"/>
<organism evidence="3 4">
    <name type="scientific">Petromyzon marinus</name>
    <name type="common">Sea lamprey</name>
    <dbReference type="NCBI Taxonomy" id="7757"/>
    <lineage>
        <taxon>Eukaryota</taxon>
        <taxon>Metazoa</taxon>
        <taxon>Chordata</taxon>
        <taxon>Craniata</taxon>
        <taxon>Vertebrata</taxon>
        <taxon>Cyclostomata</taxon>
        <taxon>Hyperoartia</taxon>
        <taxon>Petromyzontiformes</taxon>
        <taxon>Petromyzontidae</taxon>
        <taxon>Petromyzon</taxon>
    </lineage>
</organism>
<sequence>MSALSEERVPSEEVIAAWEDYLTRVGLKRWTLDGIMTTQQVNATELLSLLESSELQVAEDVRSLLVENLNVERGPWLMNSLVDYYMSHNSDQALQILCSVREPHDKHLLDKLNECMARAATRLPSLNLLGHVVRRQPSWIHKIYRAPVFASLLKCLKTDSNEVVLTTGVLVLATLLPMIPQAVKQHVHEIFDIFSRLASWGLKNAGHVPEVCVVHLHAGVYALFHRLYGMYPCNFLSYLRAHYSMRENSTLFTEVILPMVERVRVHPELVTGTKEYEMDTSKWKKYETQDVVIECAKVSLDSKEASSEEGFCPVPDQLPLHCLSQATPDVSLQSGASLSGSISTTPTSSRMSHSSTPMRVRRLSMEEGDVRGHQKGILSSTAECSEVGWSPANVCGMSTPPSSRGMSPVHNQSDVAHGSSSQHAISGTPLATPTTSPGPTPSDEYVHISLDSTGSCADAQQEKPRPGVSETGSAGKVTAPSIDRSLNNSAAERHAAKSSAVEVGKQAESEGGGESAVGSPGKVSLKELQMVIENLASCAPAEKDGEDVAVNNEVSEINEMCPAPADHRGGFDSPFFSADAAPPGTQAVPGTHGGEAAVTQAVQQTSRSTSNKTQDRSTTSSFALTPASACGRAAAVSATCYPYEHLFALAFPRAAVGAFVDHKSAELRGLDGSHHSGSPCGVAPSPLDVIDVLMQRGGDVHAKELSRLSLPSQAADWTHFGGSVPPEEMHLLHSRLHLLHAQLLYERHKREQHALRNRRLLRKVITATALQEQNAAMRDQLRLQDEEILVLRRSLTEEQQRSQQQRMEKEQNMGFYQVQLRSLQSDRDSLSASNRELQCKLDETYRDVVRLKVELQKANCKVYDTIHELQRLQEKLESSETLSQQADMLNRQLLVLGELNELYREELHNINHYADKEGEMCLLSHRRELEKARQCMRQQAQRVDAASRRINDLENSIMAKDILLLEQKRFLENVKNQGRSQQQAMESKYKAQKRINQALESHMLELYSCLEVLESPAGFTDRPLSLLCRKERALGGNVADADSATPLPVAAGPERPASLLPGAPIDARVPLVSADPPSAGLMGVAASNPYPPSRSFLGQHARELLRSRGGGGCDDNREDDASADASSAAGVPREPPSSMAAPASASHARGTTRNLGGGGQHQQHALNVRILQQRGIMDYDEK</sequence>
<feature type="compositionally biased region" description="Low complexity" evidence="2">
    <location>
        <begin position="1136"/>
        <end position="1146"/>
    </location>
</feature>
<dbReference type="CTD" id="7248"/>
<feature type="compositionally biased region" description="Polar residues" evidence="2">
    <location>
        <begin position="600"/>
        <end position="621"/>
    </location>
</feature>
<protein>
    <submittedName>
        <fullName evidence="4">Hamartin isoform X1</fullName>
    </submittedName>
</protein>
<evidence type="ECO:0000256" key="1">
    <source>
        <dbReference type="SAM" id="Coils"/>
    </source>
</evidence>
<dbReference type="RefSeq" id="XP_032814579.1">
    <property type="nucleotide sequence ID" value="XM_032958688.1"/>
</dbReference>
<feature type="region of interest" description="Disordered" evidence="2">
    <location>
        <begin position="1106"/>
        <end position="1167"/>
    </location>
</feature>
<dbReference type="GO" id="GO:0032007">
    <property type="term" value="P:negative regulation of TOR signaling"/>
    <property type="evidence" value="ECO:0007669"/>
    <property type="project" value="TreeGrafter"/>
</dbReference>
<dbReference type="SUPFAM" id="SSF48371">
    <property type="entry name" value="ARM repeat"/>
    <property type="match status" value="1"/>
</dbReference>
<keyword evidence="1" id="KW-0175">Coiled coil</keyword>
<feature type="region of interest" description="Disordered" evidence="2">
    <location>
        <begin position="582"/>
        <end position="621"/>
    </location>
</feature>
<feature type="region of interest" description="Disordered" evidence="2">
    <location>
        <begin position="333"/>
        <end position="358"/>
    </location>
</feature>
<gene>
    <name evidence="4" type="primary">TSC1</name>
</gene>
<feature type="coiled-coil region" evidence="1">
    <location>
        <begin position="926"/>
        <end position="956"/>
    </location>
</feature>
<dbReference type="PANTHER" id="PTHR15154">
    <property type="entry name" value="HAMARTIN"/>
    <property type="match status" value="1"/>
</dbReference>
<evidence type="ECO:0000313" key="4">
    <source>
        <dbReference type="RefSeq" id="XP_032814579.1"/>
    </source>
</evidence>